<keyword evidence="6" id="KW-1185">Reference proteome</keyword>
<gene>
    <name evidence="5" type="ORF">H4R26_001344</name>
</gene>
<dbReference type="Pfam" id="PF00106">
    <property type="entry name" value="adh_short"/>
    <property type="match status" value="1"/>
</dbReference>
<evidence type="ECO:0000313" key="5">
    <source>
        <dbReference type="EMBL" id="KAJ2006503.1"/>
    </source>
</evidence>
<dbReference type="Gene3D" id="3.40.50.720">
    <property type="entry name" value="NAD(P)-binding Rossmann-like Domain"/>
    <property type="match status" value="1"/>
</dbReference>
<protein>
    <submittedName>
        <fullName evidence="5">Uncharacterized protein</fullName>
    </submittedName>
</protein>
<comment type="caution">
    <text evidence="5">The sequence shown here is derived from an EMBL/GenBank/DDBJ whole genome shotgun (WGS) entry which is preliminary data.</text>
</comment>
<keyword evidence="2" id="KW-0560">Oxidoreductase</keyword>
<dbReference type="GO" id="GO:0005737">
    <property type="term" value="C:cytoplasm"/>
    <property type="evidence" value="ECO:0007669"/>
    <property type="project" value="TreeGrafter"/>
</dbReference>
<keyword evidence="4" id="KW-0812">Transmembrane</keyword>
<proteinExistence type="inferred from homology"/>
<evidence type="ECO:0000313" key="6">
    <source>
        <dbReference type="Proteomes" id="UP001150907"/>
    </source>
</evidence>
<evidence type="ECO:0000256" key="2">
    <source>
        <dbReference type="ARBA" id="ARBA00023002"/>
    </source>
</evidence>
<accession>A0A9W8BH00</accession>
<evidence type="ECO:0000256" key="3">
    <source>
        <dbReference type="RuleBase" id="RU000363"/>
    </source>
</evidence>
<evidence type="ECO:0000256" key="4">
    <source>
        <dbReference type="SAM" id="Phobius"/>
    </source>
</evidence>
<dbReference type="PANTHER" id="PTHR44229:SF4">
    <property type="entry name" value="15-HYDROXYPROSTAGLANDIN DEHYDROGENASE [NAD(+)]"/>
    <property type="match status" value="1"/>
</dbReference>
<feature type="transmembrane region" description="Helical" evidence="4">
    <location>
        <begin position="248"/>
        <end position="271"/>
    </location>
</feature>
<comment type="similarity">
    <text evidence="1 3">Belongs to the short-chain dehydrogenases/reductases (SDR) family.</text>
</comment>
<keyword evidence="4" id="KW-1133">Transmembrane helix</keyword>
<keyword evidence="4" id="KW-0472">Membrane</keyword>
<dbReference type="GO" id="GO:0016616">
    <property type="term" value="F:oxidoreductase activity, acting on the CH-OH group of donors, NAD or NADP as acceptor"/>
    <property type="evidence" value="ECO:0007669"/>
    <property type="project" value="TreeGrafter"/>
</dbReference>
<dbReference type="CDD" id="cd05233">
    <property type="entry name" value="SDR_c"/>
    <property type="match status" value="1"/>
</dbReference>
<dbReference type="PRINTS" id="PR00081">
    <property type="entry name" value="GDHRDH"/>
</dbReference>
<dbReference type="SUPFAM" id="SSF51735">
    <property type="entry name" value="NAD(P)-binding Rossmann-fold domains"/>
    <property type="match status" value="1"/>
</dbReference>
<name>A0A9W8BH00_9FUNG</name>
<dbReference type="OrthoDB" id="5840532at2759"/>
<sequence>MSPPAYYSVAQKVVLVTGALAPVGRKLSRTLIELGARVVLVDDAGDGSGEALVAELCQLSGRESCCVYIETDLSKLRDIQVMVDAAVLTFGRLDVLVNSAERFTDRMAGEDDAQRICECIDVNMRAPIVATWVFARYLREAGIDGVVVNVAALAGLLPARGRRHEVYGAAAAGLIHFSEALRTHAPRIRVCALAPYYYNDSHASSSLLDLTSSSDQVVASVLRCIEDPRLAGRTLLVAGSSSYSHTTWIANLFSYIQMSFVVLWGLLTLLVRRIKQRERR</sequence>
<reference evidence="5" key="1">
    <citation type="submission" date="2022-07" db="EMBL/GenBank/DDBJ databases">
        <title>Phylogenomic reconstructions and comparative analyses of Kickxellomycotina fungi.</title>
        <authorList>
            <person name="Reynolds N.K."/>
            <person name="Stajich J.E."/>
            <person name="Barry K."/>
            <person name="Grigoriev I.V."/>
            <person name="Crous P."/>
            <person name="Smith M.E."/>
        </authorList>
    </citation>
    <scope>NUCLEOTIDE SEQUENCE</scope>
    <source>
        <strain evidence="5">IMI 214461</strain>
    </source>
</reference>
<dbReference type="PRINTS" id="PR00080">
    <property type="entry name" value="SDRFAMILY"/>
</dbReference>
<dbReference type="Proteomes" id="UP001150907">
    <property type="component" value="Unassembled WGS sequence"/>
</dbReference>
<dbReference type="InterPro" id="IPR002347">
    <property type="entry name" value="SDR_fam"/>
</dbReference>
<dbReference type="EMBL" id="JANBQF010000058">
    <property type="protein sequence ID" value="KAJ2006503.1"/>
    <property type="molecule type" value="Genomic_DNA"/>
</dbReference>
<dbReference type="PANTHER" id="PTHR44229">
    <property type="entry name" value="15-HYDROXYPROSTAGLANDIN DEHYDROGENASE [NAD(+)]"/>
    <property type="match status" value="1"/>
</dbReference>
<dbReference type="AlphaFoldDB" id="A0A9W8BH00"/>
<dbReference type="InterPro" id="IPR036291">
    <property type="entry name" value="NAD(P)-bd_dom_sf"/>
</dbReference>
<organism evidence="5 6">
    <name type="scientific">Coemansia thaxteri</name>
    <dbReference type="NCBI Taxonomy" id="2663907"/>
    <lineage>
        <taxon>Eukaryota</taxon>
        <taxon>Fungi</taxon>
        <taxon>Fungi incertae sedis</taxon>
        <taxon>Zoopagomycota</taxon>
        <taxon>Kickxellomycotina</taxon>
        <taxon>Kickxellomycetes</taxon>
        <taxon>Kickxellales</taxon>
        <taxon>Kickxellaceae</taxon>
        <taxon>Coemansia</taxon>
    </lineage>
</organism>
<evidence type="ECO:0000256" key="1">
    <source>
        <dbReference type="ARBA" id="ARBA00006484"/>
    </source>
</evidence>